<accession>A0A4R1HIS2</accession>
<dbReference type="EMBL" id="SMFZ01000002">
    <property type="protein sequence ID" value="TCK20861.1"/>
    <property type="molecule type" value="Genomic_DNA"/>
</dbReference>
<sequence length="167" mass="18723">MGERRLRWRCRRLLRDLDVQPPTGVTELCRRLGEHRGRELRLMPYPLAVPGPFGVWFETDDFDVIAFQSETSRAHQDHIVLHEVGHIVAGHGGDSTPAEDEEVLPDIPTSGALRRLRRTCYDATNEREAELIASILGEGMGLISGSATTARASLVDSSLDIRPGWWR</sequence>
<keyword evidence="2" id="KW-1185">Reference proteome</keyword>
<gene>
    <name evidence="1" type="ORF">EV378_4825</name>
</gene>
<dbReference type="AlphaFoldDB" id="A0A4R1HIS2"/>
<proteinExistence type="predicted"/>
<name>A0A4R1HIS2_PSEEN</name>
<organism evidence="1 2">
    <name type="scientific">Pseudonocardia endophytica</name>
    <dbReference type="NCBI Taxonomy" id="401976"/>
    <lineage>
        <taxon>Bacteria</taxon>
        <taxon>Bacillati</taxon>
        <taxon>Actinomycetota</taxon>
        <taxon>Actinomycetes</taxon>
        <taxon>Pseudonocardiales</taxon>
        <taxon>Pseudonocardiaceae</taxon>
        <taxon>Pseudonocardia</taxon>
    </lineage>
</organism>
<protein>
    <recommendedName>
        <fullName evidence="3">IrrE N-terminal-like domain-containing protein</fullName>
    </recommendedName>
</protein>
<evidence type="ECO:0000313" key="1">
    <source>
        <dbReference type="EMBL" id="TCK20861.1"/>
    </source>
</evidence>
<dbReference type="OrthoDB" id="4144896at2"/>
<comment type="caution">
    <text evidence="1">The sequence shown here is derived from an EMBL/GenBank/DDBJ whole genome shotgun (WGS) entry which is preliminary data.</text>
</comment>
<evidence type="ECO:0000313" key="2">
    <source>
        <dbReference type="Proteomes" id="UP000295560"/>
    </source>
</evidence>
<reference evidence="1 2" key="1">
    <citation type="submission" date="2019-03" db="EMBL/GenBank/DDBJ databases">
        <title>Sequencing the genomes of 1000 actinobacteria strains.</title>
        <authorList>
            <person name="Klenk H.-P."/>
        </authorList>
    </citation>
    <scope>NUCLEOTIDE SEQUENCE [LARGE SCALE GENOMIC DNA]</scope>
    <source>
        <strain evidence="1 2">DSM 44969</strain>
    </source>
</reference>
<dbReference type="Proteomes" id="UP000295560">
    <property type="component" value="Unassembled WGS sequence"/>
</dbReference>
<evidence type="ECO:0008006" key="3">
    <source>
        <dbReference type="Google" id="ProtNLM"/>
    </source>
</evidence>